<keyword evidence="2" id="KW-1185">Reference proteome</keyword>
<evidence type="ECO:0000313" key="2">
    <source>
        <dbReference type="Proteomes" id="UP000192796"/>
    </source>
</evidence>
<gene>
    <name evidence="1" type="ORF">A3860_17550</name>
</gene>
<dbReference type="RefSeq" id="WP_081146330.1">
    <property type="nucleotide sequence ID" value="NZ_LVYD01000024.1"/>
</dbReference>
<sequence>MELQLKNSKVLPIDELHDFIKTKLEGKYTCELVHDRWNINFSAPKKCVLIKKSGIIGVGVFVNEKKNKVDVDGIVPNMILERIFFRNVLTRLLLLSSWNKLEAEVSDVLRTKLS</sequence>
<comment type="caution">
    <text evidence="1">The sequence shown here is derived from an EMBL/GenBank/DDBJ whole genome shotgun (WGS) entry which is preliminary data.</text>
</comment>
<name>A0A1V9G4I1_9BACT</name>
<dbReference type="OrthoDB" id="9854378at2"/>
<reference evidence="1 2" key="1">
    <citation type="submission" date="2016-03" db="EMBL/GenBank/DDBJ databases">
        <title>Niastella vici sp. nov., isolated from farmland soil.</title>
        <authorList>
            <person name="Chen L."/>
            <person name="Wang D."/>
            <person name="Yang S."/>
            <person name="Wang G."/>
        </authorList>
    </citation>
    <scope>NUCLEOTIDE SEQUENCE [LARGE SCALE GENOMIC DNA]</scope>
    <source>
        <strain evidence="1 2">DJ57</strain>
    </source>
</reference>
<dbReference type="AlphaFoldDB" id="A0A1V9G4I1"/>
<organism evidence="1 2">
    <name type="scientific">Niastella vici</name>
    <dbReference type="NCBI Taxonomy" id="1703345"/>
    <lineage>
        <taxon>Bacteria</taxon>
        <taxon>Pseudomonadati</taxon>
        <taxon>Bacteroidota</taxon>
        <taxon>Chitinophagia</taxon>
        <taxon>Chitinophagales</taxon>
        <taxon>Chitinophagaceae</taxon>
        <taxon>Niastella</taxon>
    </lineage>
</organism>
<evidence type="ECO:0000313" key="1">
    <source>
        <dbReference type="EMBL" id="OQP65470.1"/>
    </source>
</evidence>
<protein>
    <submittedName>
        <fullName evidence="1">Uncharacterized protein</fullName>
    </submittedName>
</protein>
<accession>A0A1V9G4I1</accession>
<dbReference type="Proteomes" id="UP000192796">
    <property type="component" value="Unassembled WGS sequence"/>
</dbReference>
<proteinExistence type="predicted"/>
<dbReference type="EMBL" id="LVYD01000024">
    <property type="protein sequence ID" value="OQP65470.1"/>
    <property type="molecule type" value="Genomic_DNA"/>
</dbReference>